<proteinExistence type="predicted"/>
<dbReference type="NCBIfam" id="TIGR04346">
    <property type="entry name" value="DotA_TraY"/>
    <property type="match status" value="1"/>
</dbReference>
<evidence type="ECO:0000256" key="2">
    <source>
        <dbReference type="SAM" id="Phobius"/>
    </source>
</evidence>
<feature type="transmembrane region" description="Helical" evidence="2">
    <location>
        <begin position="600"/>
        <end position="620"/>
    </location>
</feature>
<dbReference type="InterPro" id="IPR027628">
    <property type="entry name" value="DotA_TraY"/>
</dbReference>
<feature type="transmembrane region" description="Helical" evidence="2">
    <location>
        <begin position="690"/>
        <end position="708"/>
    </location>
</feature>
<feature type="region of interest" description="Disordered" evidence="1">
    <location>
        <begin position="784"/>
        <end position="836"/>
    </location>
</feature>
<keyword evidence="2" id="KW-1133">Transmembrane helix</keyword>
<evidence type="ECO:0000313" key="4">
    <source>
        <dbReference type="Proteomes" id="UP001562159"/>
    </source>
</evidence>
<evidence type="ECO:0000313" key="3">
    <source>
        <dbReference type="EMBL" id="MEY2181242.1"/>
    </source>
</evidence>
<feature type="transmembrane region" description="Helical" evidence="2">
    <location>
        <begin position="667"/>
        <end position="684"/>
    </location>
</feature>
<evidence type="ECO:0000256" key="1">
    <source>
        <dbReference type="SAM" id="MobiDB-lite"/>
    </source>
</evidence>
<name>A0ABV4ALS8_9GAMM</name>
<feature type="compositionally biased region" description="Basic and acidic residues" evidence="1">
    <location>
        <begin position="898"/>
        <end position="916"/>
    </location>
</feature>
<feature type="compositionally biased region" description="Basic and acidic residues" evidence="1">
    <location>
        <begin position="784"/>
        <end position="794"/>
    </location>
</feature>
<organism evidence="3 4">
    <name type="scientific">Rhodanobacter humi</name>
    <dbReference type="NCBI Taxonomy" id="1888173"/>
    <lineage>
        <taxon>Bacteria</taxon>
        <taxon>Pseudomonadati</taxon>
        <taxon>Pseudomonadota</taxon>
        <taxon>Gammaproteobacteria</taxon>
        <taxon>Lysobacterales</taxon>
        <taxon>Rhodanobacteraceae</taxon>
        <taxon>Rhodanobacter</taxon>
    </lineage>
</organism>
<comment type="caution">
    <text evidence="3">The sequence shown here is derived from an EMBL/GenBank/DDBJ whole genome shotgun (WGS) entry which is preliminary data.</text>
</comment>
<feature type="transmembrane region" description="Helical" evidence="2">
    <location>
        <begin position="640"/>
        <end position="660"/>
    </location>
</feature>
<feature type="transmembrane region" description="Helical" evidence="2">
    <location>
        <begin position="545"/>
        <end position="562"/>
    </location>
</feature>
<dbReference type="Proteomes" id="UP001562159">
    <property type="component" value="Unassembled WGS sequence"/>
</dbReference>
<feature type="transmembrane region" description="Helical" evidence="2">
    <location>
        <begin position="568"/>
        <end position="588"/>
    </location>
</feature>
<keyword evidence="4" id="KW-1185">Reference proteome</keyword>
<gene>
    <name evidence="3" type="ORF">AB7878_02335</name>
</gene>
<accession>A0ABV4ALS8</accession>
<feature type="transmembrane region" description="Helical" evidence="2">
    <location>
        <begin position="85"/>
        <end position="110"/>
    </location>
</feature>
<protein>
    <submittedName>
        <fullName evidence="3">DotA/TraY family protein</fullName>
    </submittedName>
</protein>
<dbReference type="EMBL" id="JBGBPY010000001">
    <property type="protein sequence ID" value="MEY2181242.1"/>
    <property type="molecule type" value="Genomic_DNA"/>
</dbReference>
<keyword evidence="2" id="KW-0812">Transmembrane</keyword>
<keyword evidence="2" id="KW-0472">Membrane</keyword>
<feature type="compositionally biased region" description="Gly residues" evidence="1">
    <location>
        <begin position="795"/>
        <end position="813"/>
    </location>
</feature>
<feature type="region of interest" description="Disordered" evidence="1">
    <location>
        <begin position="879"/>
        <end position="916"/>
    </location>
</feature>
<reference evidence="3 4" key="1">
    <citation type="submission" date="2024-07" db="EMBL/GenBank/DDBJ databases">
        <title>Molecular mechanisms and environmental adaptations of flagellar loss and biofilm growth of Rhodanobacter under environmental stress.</title>
        <authorList>
            <person name="Chen M."/>
        </authorList>
    </citation>
    <scope>NUCLEOTIDE SEQUENCE [LARGE SCALE GENOMIC DNA]</scope>
    <source>
        <strain evidence="3 4">RS22</strain>
    </source>
</reference>
<feature type="transmembrane region" description="Helical" evidence="2">
    <location>
        <begin position="34"/>
        <end position="52"/>
    </location>
</feature>
<sequence length="938" mass="98672">MIRGFFVGDLKISLTATIGNIIIQKLEIIMKKQYLLYPLIFIALLLAPHVALADGFFSVSDTDVSKTQVVDYLFGSLSGGKDANVFGAVIGVFNGAVLMLAGIYLAYIYITGTAQGAHDGQFLGKRWSSMWVPIRMLLGAVLAFPSLTGGFCIAQWLVVWLALQGVGFANHIWTAYAGDSLGAPAMANANRSVEPYVIARQLFLNNYCDSITNQALQGSGLGAEQAALVKQVYGNSKMAPVTDFSTNGGAGVRIRFSSSGNLNPTGEVNNVCGSAVFAMTEKAQGVTTNEDGTTTGETTDKGFFSDTQIKTVYAGVQASNELTEAAHEINMTHRTALIAVQVATKALADAYLANPKMDVRAPIETIAKAYNTALDITFKAQASKLATANKSFQEQVKQDGWIMAGSYFITISKRQQVLAEAMDNFPKVYAPEGMTTTQSFKVGSSNWLGYNNTYTTAQNAAFELTKVTMGDYMRAASKSQSDLVKNSPFTQSDIGSGQKSQEGFGDFISKVFDGSEVNPDDIFSVAGMASSSNPLTVSSNIGNKLISWANVILGVGMLAGFLNGGISAFGIKIWTMLALPGMVLTTVIPMMPYMIWMGSVLSWMVLLIECVVAAPLWAVAHMNPEGEGATGNGAKNGYSFILGLTLRPSLMVFGLIAAIIAMKPIGALINGTFSLAFGSVASGSGSMTKIISVIAGAFIYAFMMTLTAKKVFELIHILPTGIMKWMGAVDSNLKDHGSEFGMVAGAAVVAGSQAVGQIGHGVGGAVGGIGKGARGGAGALLKDLKNKGKDKGDGDGGGSPAGGNSGGPGGGEGMALSQNKLATSGGGNGVRDVMASNPKPLTEEAQAQVADLEGQRNDYLNKAREQSPDYGRRYQEALNADRQSKATGVKGNQAKSLIGEETRAAKQAKKDGEPLEKYQESLLKAAAKRKQAREIQGL</sequence>